<dbReference type="PANTHER" id="PTHR31121:SF6">
    <property type="entry name" value="ALPHA-1,2 MANNOSYLTRANSFERASE KTR1"/>
    <property type="match status" value="1"/>
</dbReference>
<dbReference type="InterPro" id="IPR029044">
    <property type="entry name" value="Nucleotide-diphossugar_trans"/>
</dbReference>
<keyword evidence="4" id="KW-1185">Reference proteome</keyword>
<organism evidence="3 4">
    <name type="scientific">Mucor saturninus</name>
    <dbReference type="NCBI Taxonomy" id="64648"/>
    <lineage>
        <taxon>Eukaryota</taxon>
        <taxon>Fungi</taxon>
        <taxon>Fungi incertae sedis</taxon>
        <taxon>Mucoromycota</taxon>
        <taxon>Mucoromycotina</taxon>
        <taxon>Mucoromycetes</taxon>
        <taxon>Mucorales</taxon>
        <taxon>Mucorineae</taxon>
        <taxon>Mucoraceae</taxon>
        <taxon>Mucor</taxon>
    </lineage>
</organism>
<sequence>MFNRWTRTPAVIVSAVALVLIFYLLHKSNSVEPFDLNQLCGLKRPLPSPIKSKESQHVHYLFDTEDISSQTDLRMEDHHWAEGDIRGAFYMVVENTQLQKARESIRSVQDRMANSTYPWIILNSQKFTPSFKNYVRMASPTTRIYFGQIDLEAWSFPYWIDSDRADNAMKRMLHYHIDHANSQYFHQLQRYQSGLFIHHPLFDTVDYVWHVEPGTTFSCQMEDPFRRLSASGKKIGFALTYRENPASMSSLWPATVQFSRQYSPVIRPTDSTVMPWLINSNLEYNFCHISSAFQIVETAFIRSDAYQLYFNYLDFVGGFFYERWTASAVQTLATAMFLKRKEILFLNEVGYAENRGEHCPFDYKLLQTCACDFQDTHGNVFLMKEEKSHLKSYYVDFSDNSCTVDLLRYISPGTIEEMANFARSKLVE</sequence>
<evidence type="ECO:0000256" key="2">
    <source>
        <dbReference type="ARBA" id="ARBA00022679"/>
    </source>
</evidence>
<dbReference type="GO" id="GO:0000026">
    <property type="term" value="F:alpha-1,2-mannosyltransferase activity"/>
    <property type="evidence" value="ECO:0007669"/>
    <property type="project" value="TreeGrafter"/>
</dbReference>
<dbReference type="GO" id="GO:0006487">
    <property type="term" value="P:protein N-linked glycosylation"/>
    <property type="evidence" value="ECO:0007669"/>
    <property type="project" value="TreeGrafter"/>
</dbReference>
<dbReference type="AlphaFoldDB" id="A0A8H7QVN4"/>
<reference evidence="3" key="1">
    <citation type="submission" date="2020-12" db="EMBL/GenBank/DDBJ databases">
        <title>Metabolic potential, ecology and presence of endohyphal bacteria is reflected in genomic diversity of Mucoromycotina.</title>
        <authorList>
            <person name="Muszewska A."/>
            <person name="Okrasinska A."/>
            <person name="Steczkiewicz K."/>
            <person name="Drgas O."/>
            <person name="Orlowska M."/>
            <person name="Perlinska-Lenart U."/>
            <person name="Aleksandrzak-Piekarczyk T."/>
            <person name="Szatraj K."/>
            <person name="Zielenkiewicz U."/>
            <person name="Pilsyk S."/>
            <person name="Malc E."/>
            <person name="Mieczkowski P."/>
            <person name="Kruszewska J.S."/>
            <person name="Biernat P."/>
            <person name="Pawlowska J."/>
        </authorList>
    </citation>
    <scope>NUCLEOTIDE SEQUENCE</scope>
    <source>
        <strain evidence="3">WA0000017839</strain>
    </source>
</reference>
<keyword evidence="2" id="KW-0808">Transferase</keyword>
<dbReference type="Pfam" id="PF01793">
    <property type="entry name" value="Glyco_transf_15"/>
    <property type="match status" value="1"/>
</dbReference>
<dbReference type="InterPro" id="IPR002685">
    <property type="entry name" value="Glyco_trans_15"/>
</dbReference>
<dbReference type="GO" id="GO:0016020">
    <property type="term" value="C:membrane"/>
    <property type="evidence" value="ECO:0007669"/>
    <property type="project" value="InterPro"/>
</dbReference>
<dbReference type="OrthoDB" id="2280357at2759"/>
<dbReference type="SUPFAM" id="SSF53448">
    <property type="entry name" value="Nucleotide-diphospho-sugar transferases"/>
    <property type="match status" value="1"/>
</dbReference>
<dbReference type="Gene3D" id="3.90.550.10">
    <property type="entry name" value="Spore Coat Polysaccharide Biosynthesis Protein SpsA, Chain A"/>
    <property type="match status" value="1"/>
</dbReference>
<dbReference type="EMBL" id="JAEPRD010000094">
    <property type="protein sequence ID" value="KAG2199578.1"/>
    <property type="molecule type" value="Genomic_DNA"/>
</dbReference>
<evidence type="ECO:0000313" key="3">
    <source>
        <dbReference type="EMBL" id="KAG2199578.1"/>
    </source>
</evidence>
<evidence type="ECO:0000256" key="1">
    <source>
        <dbReference type="ARBA" id="ARBA00007677"/>
    </source>
</evidence>
<comment type="caution">
    <text evidence="3">The sequence shown here is derived from an EMBL/GenBank/DDBJ whole genome shotgun (WGS) entry which is preliminary data.</text>
</comment>
<comment type="similarity">
    <text evidence="1">Belongs to the glycosyltransferase 15 family.</text>
</comment>
<proteinExistence type="inferred from homology"/>
<dbReference type="PANTHER" id="PTHR31121">
    <property type="entry name" value="ALPHA-1,2 MANNOSYLTRANSFERASE KTR1"/>
    <property type="match status" value="1"/>
</dbReference>
<accession>A0A8H7QVN4</accession>
<dbReference type="GO" id="GO:0000032">
    <property type="term" value="P:cell wall mannoprotein biosynthetic process"/>
    <property type="evidence" value="ECO:0007669"/>
    <property type="project" value="TreeGrafter"/>
</dbReference>
<evidence type="ECO:0000313" key="4">
    <source>
        <dbReference type="Proteomes" id="UP000603453"/>
    </source>
</evidence>
<dbReference type="GO" id="GO:0005794">
    <property type="term" value="C:Golgi apparatus"/>
    <property type="evidence" value="ECO:0007669"/>
    <property type="project" value="TreeGrafter"/>
</dbReference>
<protein>
    <submittedName>
        <fullName evidence="3">Uncharacterized protein</fullName>
    </submittedName>
</protein>
<gene>
    <name evidence="3" type="ORF">INT47_012178</name>
</gene>
<dbReference type="Proteomes" id="UP000603453">
    <property type="component" value="Unassembled WGS sequence"/>
</dbReference>
<name>A0A8H7QVN4_9FUNG</name>